<feature type="transmembrane region" description="Helical" evidence="1">
    <location>
        <begin position="156"/>
        <end position="185"/>
    </location>
</feature>
<feature type="transmembrane region" description="Helical" evidence="1">
    <location>
        <begin position="250"/>
        <end position="271"/>
    </location>
</feature>
<dbReference type="AlphaFoldDB" id="A0A0F5PLP5"/>
<keyword evidence="1" id="KW-1133">Transmembrane helix</keyword>
<evidence type="ECO:0008006" key="4">
    <source>
        <dbReference type="Google" id="ProtNLM"/>
    </source>
</evidence>
<comment type="caution">
    <text evidence="2">The sequence shown here is derived from an EMBL/GenBank/DDBJ whole genome shotgun (WGS) entry which is preliminary data.</text>
</comment>
<evidence type="ECO:0000256" key="1">
    <source>
        <dbReference type="SAM" id="Phobius"/>
    </source>
</evidence>
<reference evidence="2 3" key="2">
    <citation type="journal article" date="2015" name="BMC Genomics">
        <title>Analysis of three genomes within the thermophilic bacterial species Caldanaerobacter subterraneus with a focus on carbon monoxide dehydrogenase evolution and hydrolase diversity.</title>
        <authorList>
            <person name="Sant'Anna F.H."/>
            <person name="Lebedinsky A.V."/>
            <person name="Sokolova T.G."/>
            <person name="Robb F.T."/>
            <person name="Gonzalez J.M."/>
        </authorList>
    </citation>
    <scope>NUCLEOTIDE SEQUENCE [LARGE SCALE GENOMIC DNA]</scope>
    <source>
        <strain evidence="2 3">DSM 12653</strain>
    </source>
</reference>
<gene>
    <name evidence="2" type="ORF">CDSM653_01503</name>
</gene>
<dbReference type="InterPro" id="IPR010387">
    <property type="entry name" value="QueT"/>
</dbReference>
<dbReference type="Pfam" id="PF06177">
    <property type="entry name" value="QueT"/>
    <property type="match status" value="1"/>
</dbReference>
<accession>A0A0F5PLP5</accession>
<reference evidence="3" key="3">
    <citation type="submission" date="2015-02" db="EMBL/GenBank/DDBJ databases">
        <title>Genome analysis of three genomes within the thermophilic hydrogenogenic bacterial species Caldanaerobacter subterraneus.</title>
        <authorList>
            <person name="Sant'Anna F.H."/>
            <person name="Lebedinsky A."/>
            <person name="Sokolova T."/>
            <person name="Robb F.T."/>
            <person name="Gonzalez J.M."/>
        </authorList>
    </citation>
    <scope>NUCLEOTIDE SEQUENCE [LARGE SCALE GENOMIC DNA]</scope>
    <source>
        <strain evidence="3">DSM 12653</strain>
    </source>
</reference>
<reference evidence="2 3" key="1">
    <citation type="submission" date="2008-07" db="EMBL/GenBank/DDBJ databases">
        <authorList>
            <person name="Gonzalez J."/>
            <person name="Sokolova T."/>
            <person name="Ferriera S."/>
            <person name="Johnson J."/>
            <person name="Kravitz S."/>
            <person name="Beeson K."/>
            <person name="Sutton G."/>
            <person name="Rogers Y.-H."/>
            <person name="Friedman R."/>
            <person name="Frazier M."/>
            <person name="Venter J.C."/>
        </authorList>
    </citation>
    <scope>NUCLEOTIDE SEQUENCE [LARGE SCALE GENOMIC DNA]</scope>
    <source>
        <strain evidence="2 3">DSM 12653</strain>
    </source>
</reference>
<name>A0A0F5PLP5_9THEO</name>
<proteinExistence type="predicted"/>
<keyword evidence="1" id="KW-0812">Transmembrane</keyword>
<organism evidence="2 3">
    <name type="scientific">Caldanaerobacter subterraneus subsp. pacificus DSM 12653</name>
    <dbReference type="NCBI Taxonomy" id="391606"/>
    <lineage>
        <taxon>Bacteria</taxon>
        <taxon>Bacillati</taxon>
        <taxon>Bacillota</taxon>
        <taxon>Clostridia</taxon>
        <taxon>Thermoanaerobacterales</taxon>
        <taxon>Thermoanaerobacteraceae</taxon>
        <taxon>Caldanaerobacter</taxon>
    </lineage>
</organism>
<feature type="transmembrane region" description="Helical" evidence="1">
    <location>
        <begin position="128"/>
        <end position="150"/>
    </location>
</feature>
<feature type="transmembrane region" description="Helical" evidence="1">
    <location>
        <begin position="20"/>
        <end position="38"/>
    </location>
</feature>
<keyword evidence="1" id="KW-0472">Membrane</keyword>
<feature type="transmembrane region" description="Helical" evidence="1">
    <location>
        <begin position="213"/>
        <end position="238"/>
    </location>
</feature>
<sequence>MKKGEMGVKEVLSMWRHTKMVVLVALSAGIYAAVLIPFKGLVLIPGITEIRPANTLPPVLGLLFGPAGAWGSAIGNLIGDFFGTLGIGSIFGFIGNFMQAYIPYRLWRNLGLLRADDLEPNLNSGRKIFAYTVVALLGSFACALTIGWGLDLLKMVPFAALASIIAVNNSIPSIVLGIPLLMILYPRVKKWNLLWTDIMEEDEISKPDAKARIAALITSLAILVGLFGGLMAAVAGGQSLFAAGFAGGKAGLASVGFIAGLSTIIFILASLL</sequence>
<dbReference type="EMBL" id="ABXP02000079">
    <property type="protein sequence ID" value="KKC29538.1"/>
    <property type="molecule type" value="Genomic_DNA"/>
</dbReference>
<evidence type="ECO:0000313" key="3">
    <source>
        <dbReference type="Proteomes" id="UP000010146"/>
    </source>
</evidence>
<dbReference type="Proteomes" id="UP000010146">
    <property type="component" value="Unassembled WGS sequence"/>
</dbReference>
<evidence type="ECO:0000313" key="2">
    <source>
        <dbReference type="EMBL" id="KKC29538.1"/>
    </source>
</evidence>
<protein>
    <recommendedName>
        <fullName evidence="4">QueT transporter family protein</fullName>
    </recommendedName>
</protein>